<organism evidence="14 15">
    <name type="scientific">Tegillarca granosa</name>
    <name type="common">Malaysian cockle</name>
    <name type="synonym">Anadara granosa</name>
    <dbReference type="NCBI Taxonomy" id="220873"/>
    <lineage>
        <taxon>Eukaryota</taxon>
        <taxon>Metazoa</taxon>
        <taxon>Spiralia</taxon>
        <taxon>Lophotrochozoa</taxon>
        <taxon>Mollusca</taxon>
        <taxon>Bivalvia</taxon>
        <taxon>Autobranchia</taxon>
        <taxon>Pteriomorphia</taxon>
        <taxon>Arcoida</taxon>
        <taxon>Arcoidea</taxon>
        <taxon>Arcidae</taxon>
        <taxon>Tegillarca</taxon>
    </lineage>
</organism>
<dbReference type="InterPro" id="IPR052244">
    <property type="entry name" value="Choline_transporter"/>
</dbReference>
<evidence type="ECO:0000256" key="8">
    <source>
        <dbReference type="ARBA" id="ARBA00023053"/>
    </source>
</evidence>
<comment type="similarity">
    <text evidence="2">Belongs to the sodium:solute symporter (SSF) (TC 2.A.21) family.</text>
</comment>
<dbReference type="PANTHER" id="PTHR45897:SF4">
    <property type="entry name" value="HIGH-AFFINITY CHOLINE TRANSPORTER 1"/>
    <property type="match status" value="1"/>
</dbReference>
<dbReference type="PANTHER" id="PTHR45897">
    <property type="entry name" value="HIGH-AFFINITY CHOLINE TRANSPORTER 1"/>
    <property type="match status" value="1"/>
</dbReference>
<accession>A0ABQ9ER26</accession>
<name>A0ABQ9ER26_TEGGR</name>
<dbReference type="PROSITE" id="PS50283">
    <property type="entry name" value="NA_SOLUT_SYMP_3"/>
    <property type="match status" value="1"/>
</dbReference>
<reference evidence="14 15" key="1">
    <citation type="submission" date="2022-12" db="EMBL/GenBank/DDBJ databases">
        <title>Chromosome-level genome of Tegillarca granosa.</title>
        <authorList>
            <person name="Kim J."/>
        </authorList>
    </citation>
    <scope>NUCLEOTIDE SEQUENCE [LARGE SCALE GENOMIC DNA]</scope>
    <source>
        <strain evidence="14">Teg-2019</strain>
        <tissue evidence="14">Adductor muscle</tissue>
    </source>
</reference>
<dbReference type="EMBL" id="JARBDR010000778">
    <property type="protein sequence ID" value="KAJ8307610.1"/>
    <property type="molecule type" value="Genomic_DNA"/>
</dbReference>
<keyword evidence="9" id="KW-0406">Ion transport</keyword>
<feature type="transmembrane region" description="Helical" evidence="13">
    <location>
        <begin position="134"/>
        <end position="156"/>
    </location>
</feature>
<keyword evidence="5" id="KW-0769">Symport</keyword>
<comment type="caution">
    <text evidence="14">The sequence shown here is derived from an EMBL/GenBank/DDBJ whole genome shotgun (WGS) entry which is preliminary data.</text>
</comment>
<proteinExistence type="inferred from homology"/>
<feature type="transmembrane region" description="Helical" evidence="13">
    <location>
        <begin position="110"/>
        <end position="128"/>
    </location>
</feature>
<protein>
    <submittedName>
        <fullName evidence="14">Uncharacterized protein</fullName>
    </submittedName>
</protein>
<evidence type="ECO:0000256" key="13">
    <source>
        <dbReference type="SAM" id="Phobius"/>
    </source>
</evidence>
<keyword evidence="3" id="KW-0813">Transport</keyword>
<dbReference type="InterPro" id="IPR001734">
    <property type="entry name" value="Na/solute_symporter"/>
</dbReference>
<keyword evidence="11" id="KW-0325">Glycoprotein</keyword>
<keyword evidence="8" id="KW-0915">Sodium</keyword>
<evidence type="ECO:0000256" key="9">
    <source>
        <dbReference type="ARBA" id="ARBA00023065"/>
    </source>
</evidence>
<keyword evidence="10 13" id="KW-0472">Membrane</keyword>
<dbReference type="Gene3D" id="1.20.1730.10">
    <property type="entry name" value="Sodium/glucose cotransporter"/>
    <property type="match status" value="1"/>
</dbReference>
<evidence type="ECO:0000256" key="10">
    <source>
        <dbReference type="ARBA" id="ARBA00023136"/>
    </source>
</evidence>
<dbReference type="InterPro" id="IPR038377">
    <property type="entry name" value="Na/Glc_symporter_sf"/>
</dbReference>
<gene>
    <name evidence="14" type="ORF">KUTeg_014837</name>
</gene>
<evidence type="ECO:0000256" key="5">
    <source>
        <dbReference type="ARBA" id="ARBA00022847"/>
    </source>
</evidence>
<evidence type="ECO:0000256" key="6">
    <source>
        <dbReference type="ARBA" id="ARBA00022979"/>
    </source>
</evidence>
<evidence type="ECO:0000256" key="4">
    <source>
        <dbReference type="ARBA" id="ARBA00022692"/>
    </source>
</evidence>
<keyword evidence="12" id="KW-0739">Sodium transport</keyword>
<dbReference type="Proteomes" id="UP001217089">
    <property type="component" value="Unassembled WGS sequence"/>
</dbReference>
<sequence length="206" mass="22649">MAVNYPGIIAIVLFYILILVIGIVTARQKGKKRRETARRATTNVGGAYINGTAETIGRDGLIWTVAPIAYNIGVIVVRAARYTTIFDPIQKKYGNRMGGVLFFPEMCGELFWEAAILAALGTTLSIILDLDTSLSIIISACVAVFYTFFGGLYSVAYTDVIQLFLIAIGLVSASHFLVIYYNEICKLQPMQNNDTCFALCGYESKR</sequence>
<feature type="transmembrane region" description="Helical" evidence="13">
    <location>
        <begin position="163"/>
        <end position="181"/>
    </location>
</feature>
<keyword evidence="7 13" id="KW-1133">Transmembrane helix</keyword>
<evidence type="ECO:0000313" key="14">
    <source>
        <dbReference type="EMBL" id="KAJ8307610.1"/>
    </source>
</evidence>
<keyword evidence="15" id="KW-1185">Reference proteome</keyword>
<evidence type="ECO:0000256" key="12">
    <source>
        <dbReference type="ARBA" id="ARBA00023201"/>
    </source>
</evidence>
<evidence type="ECO:0000256" key="11">
    <source>
        <dbReference type="ARBA" id="ARBA00023180"/>
    </source>
</evidence>
<keyword evidence="6" id="KW-0530">Neurotransmitter biosynthesis</keyword>
<feature type="transmembrane region" description="Helical" evidence="13">
    <location>
        <begin position="6"/>
        <end position="26"/>
    </location>
</feature>
<evidence type="ECO:0000256" key="2">
    <source>
        <dbReference type="ARBA" id="ARBA00006434"/>
    </source>
</evidence>
<comment type="subcellular location">
    <subcellularLocation>
        <location evidence="1">Membrane</location>
        <topology evidence="1">Multi-pass membrane protein</topology>
    </subcellularLocation>
</comment>
<evidence type="ECO:0000256" key="1">
    <source>
        <dbReference type="ARBA" id="ARBA00004141"/>
    </source>
</evidence>
<evidence type="ECO:0000256" key="7">
    <source>
        <dbReference type="ARBA" id="ARBA00022989"/>
    </source>
</evidence>
<keyword evidence="4 13" id="KW-0812">Transmembrane</keyword>
<evidence type="ECO:0000256" key="3">
    <source>
        <dbReference type="ARBA" id="ARBA00022448"/>
    </source>
</evidence>
<evidence type="ECO:0000313" key="15">
    <source>
        <dbReference type="Proteomes" id="UP001217089"/>
    </source>
</evidence>